<keyword evidence="3" id="KW-1185">Reference proteome</keyword>
<dbReference type="EMBL" id="BRPK01000002">
    <property type="protein sequence ID" value="GLB34544.1"/>
    <property type="molecule type" value="Genomic_DNA"/>
</dbReference>
<sequence length="314" mass="33913">MRKRIHTPARLRRKSVGTPFAPKPNRKKRKAQVSGVTALNDVGPAEQLKVMLIEWLGSTPNATTRECIHHFTPYVTDADKKTGFSGLVREVAQLKGGVLVLREKYQEGGSSAPSPAHCRLSDAQRLPDTWYQPDDHPVHALFKRGAPGDGTNYPAVGSPTWSSAYPVTSPDVNQLPKEWVDALNAAVSAGKIPNIPQSSNTPGVSPVYPAGYDPNGQQVCSATYKCRIPGDIWDGPPGTFSISFDDGPLGGVRVAGSRLVLTLVSKSIRVFVFAENRGRTGCNSDHPGSGRWFYARRFCGFTSHHTAAPPCSSP</sequence>
<dbReference type="AlphaFoldDB" id="A0A9P3PFL3"/>
<dbReference type="Proteomes" id="UP001063166">
    <property type="component" value="Unassembled WGS sequence"/>
</dbReference>
<comment type="caution">
    <text evidence="2">The sequence shown here is derived from an EMBL/GenBank/DDBJ whole genome shotgun (WGS) entry which is preliminary data.</text>
</comment>
<reference evidence="2" key="1">
    <citation type="submission" date="2022-07" db="EMBL/GenBank/DDBJ databases">
        <title>The genome of Lyophyllum shimeji provides insight into the initial evolution of ectomycorrhizal fungal genome.</title>
        <authorList>
            <person name="Kobayashi Y."/>
            <person name="Shibata T."/>
            <person name="Hirakawa H."/>
            <person name="Shigenobu S."/>
            <person name="Nishiyama T."/>
            <person name="Yamada A."/>
            <person name="Hasebe M."/>
            <person name="Kawaguchi M."/>
        </authorList>
    </citation>
    <scope>NUCLEOTIDE SEQUENCE</scope>
    <source>
        <strain evidence="2">AT787</strain>
    </source>
</reference>
<evidence type="ECO:0000256" key="1">
    <source>
        <dbReference type="SAM" id="MobiDB-lite"/>
    </source>
</evidence>
<accession>A0A9P3PFL3</accession>
<evidence type="ECO:0000313" key="2">
    <source>
        <dbReference type="EMBL" id="GLB34544.1"/>
    </source>
</evidence>
<evidence type="ECO:0000313" key="3">
    <source>
        <dbReference type="Proteomes" id="UP001063166"/>
    </source>
</evidence>
<dbReference type="OrthoDB" id="407355at2759"/>
<protein>
    <submittedName>
        <fullName evidence="2">Polysaccharide deacetylase</fullName>
    </submittedName>
</protein>
<feature type="compositionally biased region" description="Basic residues" evidence="1">
    <location>
        <begin position="1"/>
        <end position="15"/>
    </location>
</feature>
<name>A0A9P3PFL3_LYOSH</name>
<feature type="region of interest" description="Disordered" evidence="1">
    <location>
        <begin position="1"/>
        <end position="35"/>
    </location>
</feature>
<gene>
    <name evidence="2" type="ORF">LshimejAT787_0201090</name>
</gene>
<proteinExistence type="predicted"/>
<organism evidence="2 3">
    <name type="scientific">Lyophyllum shimeji</name>
    <name type="common">Hon-shimeji</name>
    <name type="synonym">Tricholoma shimeji</name>
    <dbReference type="NCBI Taxonomy" id="47721"/>
    <lineage>
        <taxon>Eukaryota</taxon>
        <taxon>Fungi</taxon>
        <taxon>Dikarya</taxon>
        <taxon>Basidiomycota</taxon>
        <taxon>Agaricomycotina</taxon>
        <taxon>Agaricomycetes</taxon>
        <taxon>Agaricomycetidae</taxon>
        <taxon>Agaricales</taxon>
        <taxon>Tricholomatineae</taxon>
        <taxon>Lyophyllaceae</taxon>
        <taxon>Lyophyllum</taxon>
    </lineage>
</organism>